<dbReference type="InterPro" id="IPR050237">
    <property type="entry name" value="ATP-dep_AMP-bd_enzyme"/>
</dbReference>
<evidence type="ECO:0000259" key="3">
    <source>
        <dbReference type="Pfam" id="PF00501"/>
    </source>
</evidence>
<reference evidence="5 6" key="1">
    <citation type="submission" date="2020-07" db="EMBL/GenBank/DDBJ databases">
        <title>Sequencing the genomes of 1000 actinobacteria strains.</title>
        <authorList>
            <person name="Klenk H.-P."/>
        </authorList>
    </citation>
    <scope>NUCLEOTIDE SEQUENCE [LARGE SCALE GENOMIC DNA]</scope>
    <source>
        <strain evidence="5 6">DSM 22083</strain>
    </source>
</reference>
<dbReference type="EMBL" id="JACCBU010000001">
    <property type="protein sequence ID" value="NYE72354.1"/>
    <property type="molecule type" value="Genomic_DNA"/>
</dbReference>
<name>A0A7Y9I8M4_9ACTN</name>
<dbReference type="InterPro" id="IPR042099">
    <property type="entry name" value="ANL_N_sf"/>
</dbReference>
<dbReference type="PROSITE" id="PS00455">
    <property type="entry name" value="AMP_BINDING"/>
    <property type="match status" value="1"/>
</dbReference>
<gene>
    <name evidence="5" type="ORF">BKA15_003683</name>
</gene>
<evidence type="ECO:0000313" key="5">
    <source>
        <dbReference type="EMBL" id="NYE72354.1"/>
    </source>
</evidence>
<proteinExistence type="inferred from homology"/>
<dbReference type="NCBIfam" id="NF004837">
    <property type="entry name" value="PRK06187.1"/>
    <property type="match status" value="1"/>
</dbReference>
<comment type="caution">
    <text evidence="5">The sequence shown here is derived from an EMBL/GenBank/DDBJ whole genome shotgun (WGS) entry which is preliminary data.</text>
</comment>
<dbReference type="InterPro" id="IPR020845">
    <property type="entry name" value="AMP-binding_CS"/>
</dbReference>
<feature type="domain" description="AMP-dependent synthetase/ligase" evidence="3">
    <location>
        <begin position="29"/>
        <end position="400"/>
    </location>
</feature>
<keyword evidence="2 5" id="KW-0436">Ligase</keyword>
<dbReference type="PANTHER" id="PTHR43767">
    <property type="entry name" value="LONG-CHAIN-FATTY-ACID--COA LIGASE"/>
    <property type="match status" value="1"/>
</dbReference>
<dbReference type="Pfam" id="PF13193">
    <property type="entry name" value="AMP-binding_C"/>
    <property type="match status" value="1"/>
</dbReference>
<organism evidence="5 6">
    <name type="scientific">Microlunatus parietis</name>
    <dbReference type="NCBI Taxonomy" id="682979"/>
    <lineage>
        <taxon>Bacteria</taxon>
        <taxon>Bacillati</taxon>
        <taxon>Actinomycetota</taxon>
        <taxon>Actinomycetes</taxon>
        <taxon>Propionibacteriales</taxon>
        <taxon>Propionibacteriaceae</taxon>
        <taxon>Microlunatus</taxon>
    </lineage>
</organism>
<sequence>MSFASTMMDVPLQVRRLLEHGARIHGSSRVVTATDEGVRTRTFAETGARAAQLAHGLRELGIGSGDRVGTFLWNNDRHVEAYLAVPSMGAVVHPLNIRLFPEQLIFTANHAGDRVIIVDDSLVPGFAKLLPALPKVEHVIVAGDGADLAVFDDLDVAVLSYEELIKDRSTTYDWPDVDERSGAAMCYTSGTTGDPKGVVYSHRSIYLHALGESLPDVFGLSSRDLILGVVPQFHVLAWGLPYAAFATGCSMAMPDRFLAPEPLARFIAEARPNKGAGVPTVWAGLLQHLAANPDVDVSSIEELVVGGSALPPGMLRAYGNRGITMVHAWGMTEMSPLGTLARPPAGAAPVDEERYRLSQGRFVASVEPRLIGPDGDELPWDDESVGELEVRGPWVADAYYGVDDQERFHDGWLRTGDVGVISPDGYLRLTDRSKDVIKSGGEWISSVELEGQLAAHPDVVEASVVGVPDEKWGERPLAAVVVREGAAVTFEELREFLTDKVARWQLPERWTIVAEIPKTSVGKFDKKRLRRSYREQELDVTTLTADS</sequence>
<dbReference type="GO" id="GO:0016877">
    <property type="term" value="F:ligase activity, forming carbon-sulfur bonds"/>
    <property type="evidence" value="ECO:0007669"/>
    <property type="project" value="UniProtKB-ARBA"/>
</dbReference>
<dbReference type="EC" id="6.2.1.-" evidence="5"/>
<dbReference type="SUPFAM" id="SSF56801">
    <property type="entry name" value="Acetyl-CoA synthetase-like"/>
    <property type="match status" value="1"/>
</dbReference>
<dbReference type="InterPro" id="IPR000873">
    <property type="entry name" value="AMP-dep_synth/lig_dom"/>
</dbReference>
<evidence type="ECO:0000259" key="4">
    <source>
        <dbReference type="Pfam" id="PF13193"/>
    </source>
</evidence>
<evidence type="ECO:0000256" key="2">
    <source>
        <dbReference type="ARBA" id="ARBA00022598"/>
    </source>
</evidence>
<keyword evidence="6" id="KW-1185">Reference proteome</keyword>
<dbReference type="Gene3D" id="3.40.50.12780">
    <property type="entry name" value="N-terminal domain of ligase-like"/>
    <property type="match status" value="1"/>
</dbReference>
<evidence type="ECO:0000313" key="6">
    <source>
        <dbReference type="Proteomes" id="UP000569914"/>
    </source>
</evidence>
<protein>
    <submittedName>
        <fullName evidence="5">Fatty-acyl-CoA synthase</fullName>
        <ecNumber evidence="5">6.2.1.-</ecNumber>
    </submittedName>
</protein>
<evidence type="ECO:0000256" key="1">
    <source>
        <dbReference type="ARBA" id="ARBA00006432"/>
    </source>
</evidence>
<dbReference type="InterPro" id="IPR045851">
    <property type="entry name" value="AMP-bd_C_sf"/>
</dbReference>
<dbReference type="RefSeq" id="WP_218871438.1">
    <property type="nucleotide sequence ID" value="NZ_JACCBU010000001.1"/>
</dbReference>
<comment type="similarity">
    <text evidence="1">Belongs to the ATP-dependent AMP-binding enzyme family.</text>
</comment>
<dbReference type="Proteomes" id="UP000569914">
    <property type="component" value="Unassembled WGS sequence"/>
</dbReference>
<dbReference type="FunFam" id="3.30.300.30:FF:000008">
    <property type="entry name" value="2,3-dihydroxybenzoate-AMP ligase"/>
    <property type="match status" value="1"/>
</dbReference>
<dbReference type="CDD" id="cd12119">
    <property type="entry name" value="ttLC_FACS_AlkK_like"/>
    <property type="match status" value="1"/>
</dbReference>
<dbReference type="InterPro" id="IPR025110">
    <property type="entry name" value="AMP-bd_C"/>
</dbReference>
<feature type="domain" description="AMP-binding enzyme C-terminal" evidence="4">
    <location>
        <begin position="448"/>
        <end position="523"/>
    </location>
</feature>
<dbReference type="PANTHER" id="PTHR43767:SF11">
    <property type="entry name" value="MEDIUM-CHAIN-FATTY-ACID--COA LIGASE"/>
    <property type="match status" value="1"/>
</dbReference>
<dbReference type="AlphaFoldDB" id="A0A7Y9I8M4"/>
<dbReference type="Gene3D" id="3.30.300.30">
    <property type="match status" value="1"/>
</dbReference>
<dbReference type="Pfam" id="PF00501">
    <property type="entry name" value="AMP-binding"/>
    <property type="match status" value="1"/>
</dbReference>
<accession>A0A7Y9I8M4</accession>